<proteinExistence type="predicted"/>
<dbReference type="AlphaFoldDB" id="A0A820I638"/>
<evidence type="ECO:0000259" key="1">
    <source>
        <dbReference type="Pfam" id="PF03372"/>
    </source>
</evidence>
<dbReference type="InterPro" id="IPR005135">
    <property type="entry name" value="Endo/exonuclease/phosphatase"/>
</dbReference>
<feature type="non-terminal residue" evidence="2">
    <location>
        <position position="374"/>
    </location>
</feature>
<gene>
    <name evidence="2" type="ORF">OVN521_LOCUS31412</name>
</gene>
<dbReference type="Gene3D" id="3.60.10.10">
    <property type="entry name" value="Endonuclease/exonuclease/phosphatase"/>
    <property type="match status" value="1"/>
</dbReference>
<dbReference type="EMBL" id="CAJOBG010015566">
    <property type="protein sequence ID" value="CAF4304109.1"/>
    <property type="molecule type" value="Genomic_DNA"/>
</dbReference>
<dbReference type="InterPro" id="IPR050410">
    <property type="entry name" value="CCR4/nocturin_mRNA_transcr"/>
</dbReference>
<dbReference type="Proteomes" id="UP000663866">
    <property type="component" value="Unassembled WGS sequence"/>
</dbReference>
<protein>
    <recommendedName>
        <fullName evidence="1">Endonuclease/exonuclease/phosphatase domain-containing protein</fullName>
    </recommendedName>
</protein>
<comment type="caution">
    <text evidence="2">The sequence shown here is derived from an EMBL/GenBank/DDBJ whole genome shotgun (WGS) entry which is preliminary data.</text>
</comment>
<evidence type="ECO:0000313" key="3">
    <source>
        <dbReference type="Proteomes" id="UP000663866"/>
    </source>
</evidence>
<accession>A0A820I638</accession>
<name>A0A820I638_9BILA</name>
<evidence type="ECO:0000313" key="2">
    <source>
        <dbReference type="EMBL" id="CAF4304109.1"/>
    </source>
</evidence>
<organism evidence="2 3">
    <name type="scientific">Rotaria magnacalcarata</name>
    <dbReference type="NCBI Taxonomy" id="392030"/>
    <lineage>
        <taxon>Eukaryota</taxon>
        <taxon>Metazoa</taxon>
        <taxon>Spiralia</taxon>
        <taxon>Gnathifera</taxon>
        <taxon>Rotifera</taxon>
        <taxon>Eurotatoria</taxon>
        <taxon>Bdelloidea</taxon>
        <taxon>Philodinida</taxon>
        <taxon>Philodinidae</taxon>
        <taxon>Rotaria</taxon>
    </lineage>
</organism>
<keyword evidence="3" id="KW-1185">Reference proteome</keyword>
<dbReference type="PANTHER" id="PTHR12121">
    <property type="entry name" value="CARBON CATABOLITE REPRESSOR PROTEIN 4"/>
    <property type="match status" value="1"/>
</dbReference>
<dbReference type="PANTHER" id="PTHR12121:SF101">
    <property type="entry name" value="ENDONUCLEASE_EXONUCLEASE_PHOSPHATASE DOMAIN-CONTAINING PROTEIN"/>
    <property type="match status" value="1"/>
</dbReference>
<feature type="domain" description="Endonuclease/exonuclease/phosphatase" evidence="1">
    <location>
        <begin position="42"/>
        <end position="297"/>
    </location>
</feature>
<dbReference type="InterPro" id="IPR036691">
    <property type="entry name" value="Endo/exonu/phosph_ase_sf"/>
</dbReference>
<dbReference type="SUPFAM" id="SSF56219">
    <property type="entry name" value="DNase I-like"/>
    <property type="match status" value="1"/>
</dbReference>
<dbReference type="GO" id="GO:0000175">
    <property type="term" value="F:3'-5'-RNA exonuclease activity"/>
    <property type="evidence" value="ECO:0007669"/>
    <property type="project" value="TreeGrafter"/>
</dbReference>
<sequence>MSIRIVSYNLLAPILGDRPEIYRKCEPQFLKTDYRWNLIQSQLKQEINHHDNTIICLQEICLEFLPKLDLFFRESNYSFFQSLYGSRDTDYLGVGTAIPISMQLKSISYTRIGDYMRSMSKQRETKNGLFAWGQQWWQFLMSKFVEPFKDTWDLAMSQTNTLICLQVIIDHKTVYVANYHMPCLYLIPDLMQMHASVVKDRMFELAAGQNFILSGDFNLKPCDVTYRVLTEKFCDQTLPESDMYEISYRPNSERTLKSAYFEKNGAEPVYTNFRDVAKSPNFCETLDYIFFQGNLIVEKDVHALLAQYYLPKTHKPGTPLRPIVSDLKHPTIKISTYLDQLLRPLFDKIALKTTTTSGFKVMKQVYEWSTNNLR</sequence>
<reference evidence="2" key="1">
    <citation type="submission" date="2021-02" db="EMBL/GenBank/DDBJ databases">
        <authorList>
            <person name="Nowell W R."/>
        </authorList>
    </citation>
    <scope>NUCLEOTIDE SEQUENCE</scope>
</reference>
<dbReference type="Pfam" id="PF03372">
    <property type="entry name" value="Exo_endo_phos"/>
    <property type="match status" value="1"/>
</dbReference>